<reference evidence="3 4" key="1">
    <citation type="journal article" date="2015" name="Sci. Rep.">
        <title>The power of single molecule real-time sequencing technology in the de novo assembly of a eukaryotic genome.</title>
        <authorList>
            <person name="Sakai H."/>
            <person name="Naito K."/>
            <person name="Ogiso-Tanaka E."/>
            <person name="Takahashi Y."/>
            <person name="Iseki K."/>
            <person name="Muto C."/>
            <person name="Satou K."/>
            <person name="Teruya K."/>
            <person name="Shiroma A."/>
            <person name="Shimoji M."/>
            <person name="Hirano T."/>
            <person name="Itoh T."/>
            <person name="Kaga A."/>
            <person name="Tomooka N."/>
        </authorList>
    </citation>
    <scope>NUCLEOTIDE SEQUENCE [LARGE SCALE GENOMIC DNA]</scope>
    <source>
        <strain evidence="4">cv. Shumari</strain>
    </source>
</reference>
<dbReference type="EMBL" id="AP015036">
    <property type="protein sequence ID" value="BAT80789.1"/>
    <property type="molecule type" value="Genomic_DNA"/>
</dbReference>
<dbReference type="GO" id="GO:0006952">
    <property type="term" value="P:defense response"/>
    <property type="evidence" value="ECO:0007669"/>
    <property type="project" value="InterPro"/>
</dbReference>
<dbReference type="PANTHER" id="PTHR11017">
    <property type="entry name" value="LEUCINE-RICH REPEAT-CONTAINING PROTEIN"/>
    <property type="match status" value="1"/>
</dbReference>
<dbReference type="PANTHER" id="PTHR11017:SF587">
    <property type="entry name" value="NB-ARC DOMAIN PROTEIN"/>
    <property type="match status" value="1"/>
</dbReference>
<protein>
    <recommendedName>
        <fullName evidence="2">Disease resistance protein Roq1-like winged-helix domain-containing protein</fullName>
    </recommendedName>
</protein>
<dbReference type="Pfam" id="PF23282">
    <property type="entry name" value="WHD_ROQ1"/>
    <property type="match status" value="1"/>
</dbReference>
<evidence type="ECO:0000313" key="3">
    <source>
        <dbReference type="EMBL" id="BAT80789.1"/>
    </source>
</evidence>
<dbReference type="AlphaFoldDB" id="A0A0S3RJH7"/>
<keyword evidence="4" id="KW-1185">Reference proteome</keyword>
<accession>A0A0S3RJH7</accession>
<name>A0A0S3RJH7_PHAAN</name>
<organism evidence="3 4">
    <name type="scientific">Vigna angularis var. angularis</name>
    <dbReference type="NCBI Taxonomy" id="157739"/>
    <lineage>
        <taxon>Eukaryota</taxon>
        <taxon>Viridiplantae</taxon>
        <taxon>Streptophyta</taxon>
        <taxon>Embryophyta</taxon>
        <taxon>Tracheophyta</taxon>
        <taxon>Spermatophyta</taxon>
        <taxon>Magnoliopsida</taxon>
        <taxon>eudicotyledons</taxon>
        <taxon>Gunneridae</taxon>
        <taxon>Pentapetalae</taxon>
        <taxon>rosids</taxon>
        <taxon>fabids</taxon>
        <taxon>Fabales</taxon>
        <taxon>Fabaceae</taxon>
        <taxon>Papilionoideae</taxon>
        <taxon>50 kb inversion clade</taxon>
        <taxon>NPAAA clade</taxon>
        <taxon>indigoferoid/millettioid clade</taxon>
        <taxon>Phaseoleae</taxon>
        <taxon>Vigna</taxon>
    </lineage>
</organism>
<evidence type="ECO:0000313" key="4">
    <source>
        <dbReference type="Proteomes" id="UP000291084"/>
    </source>
</evidence>
<dbReference type="SUPFAM" id="SSF52058">
    <property type="entry name" value="L domain-like"/>
    <property type="match status" value="1"/>
</dbReference>
<feature type="domain" description="Disease resistance protein Roq1-like winged-helix" evidence="2">
    <location>
        <begin position="5"/>
        <end position="21"/>
    </location>
</feature>
<evidence type="ECO:0000256" key="1">
    <source>
        <dbReference type="ARBA" id="ARBA00022737"/>
    </source>
</evidence>
<evidence type="ECO:0000259" key="2">
    <source>
        <dbReference type="Pfam" id="PF23282"/>
    </source>
</evidence>
<dbReference type="Proteomes" id="UP000291084">
    <property type="component" value="Chromosome 3"/>
</dbReference>
<sequence>MTGCLKMHDLIQDMGRQIVRQEAPNPGERSRIWDYEDVIEILNEDYGSDKIQGIMLDPPQQEMVKWSGTEFEKMKWLRILIVRNTSFSSEPEHLPNHLRLLDWDNYPSKSFPPKFHPKKIVVFNLPRSCLTLEGQPFKFQPLICSPLGVAFFL</sequence>
<dbReference type="InterPro" id="IPR044974">
    <property type="entry name" value="Disease_R_plants"/>
</dbReference>
<dbReference type="OrthoDB" id="1745619at2759"/>
<proteinExistence type="predicted"/>
<gene>
    <name evidence="3" type="primary">Vigan.03G039500</name>
    <name evidence="3" type="ORF">VIGAN_03039500</name>
</gene>
<keyword evidence="1" id="KW-0677">Repeat</keyword>
<dbReference type="InterPro" id="IPR058192">
    <property type="entry name" value="WHD_ROQ1-like"/>
</dbReference>